<dbReference type="RefSeq" id="WP_203414290.1">
    <property type="nucleotide sequence ID" value="NZ_CP060244.1"/>
</dbReference>
<dbReference type="KEGG" id="ebla:JGUZn3_06480"/>
<dbReference type="Pfam" id="PF07845">
    <property type="entry name" value="DUF1636"/>
    <property type="match status" value="1"/>
</dbReference>
<reference evidence="1 2" key="1">
    <citation type="submission" date="2020-08" db="EMBL/GenBank/DDBJ databases">
        <title>Complete genome sequence of Entomobacter blattae G55GP.</title>
        <authorList>
            <person name="Poehlein A."/>
            <person name="Guzman J."/>
            <person name="Daniel R."/>
            <person name="Vilcinskas A."/>
        </authorList>
    </citation>
    <scope>NUCLEOTIDE SEQUENCE [LARGE SCALE GENOMIC DNA]</scope>
    <source>
        <strain evidence="1 2">G55GP</strain>
    </source>
</reference>
<dbReference type="CDD" id="cd02980">
    <property type="entry name" value="TRX_Fd_family"/>
    <property type="match status" value="1"/>
</dbReference>
<organism evidence="1 2">
    <name type="scientific">Entomobacter blattae</name>
    <dbReference type="NCBI Taxonomy" id="2762277"/>
    <lineage>
        <taxon>Bacteria</taxon>
        <taxon>Pseudomonadati</taxon>
        <taxon>Pseudomonadota</taxon>
        <taxon>Alphaproteobacteria</taxon>
        <taxon>Acetobacterales</taxon>
        <taxon>Acetobacteraceae</taxon>
        <taxon>Entomobacter</taxon>
    </lineage>
</organism>
<accession>A0A7H1NQ30</accession>
<dbReference type="EMBL" id="CP060244">
    <property type="protein sequence ID" value="QNT77890.1"/>
    <property type="molecule type" value="Genomic_DNA"/>
</dbReference>
<evidence type="ECO:0000313" key="2">
    <source>
        <dbReference type="Proteomes" id="UP000516349"/>
    </source>
</evidence>
<sequence>MPSTPSRILPLLSICSTCRISPTPVTLTPTEGEKLYTALQDHLKTLKPSCHLQAVKCLGVCNTGCSASISMRGKWSYLLGRLKVSLAEDLLTYADLYAHSKTGLVLPSKRPASLKDMVLGRIPPYPPEEKTPDYFTS</sequence>
<proteinExistence type="predicted"/>
<evidence type="ECO:0000313" key="1">
    <source>
        <dbReference type="EMBL" id="QNT77890.1"/>
    </source>
</evidence>
<keyword evidence="2" id="KW-1185">Reference proteome</keyword>
<name>A0A7H1NQ30_9PROT</name>
<dbReference type="AlphaFoldDB" id="A0A7H1NQ30"/>
<dbReference type="InterPro" id="IPR012863">
    <property type="entry name" value="DUF1636"/>
</dbReference>
<dbReference type="Proteomes" id="UP000516349">
    <property type="component" value="Chromosome"/>
</dbReference>
<gene>
    <name evidence="1" type="ORF">JGUZn3_06480</name>
</gene>
<protein>
    <recommendedName>
        <fullName evidence="3">Metal-binding protein</fullName>
    </recommendedName>
</protein>
<evidence type="ECO:0008006" key="3">
    <source>
        <dbReference type="Google" id="ProtNLM"/>
    </source>
</evidence>